<dbReference type="CDD" id="cd07035">
    <property type="entry name" value="TPP_PYR_POX_like"/>
    <property type="match status" value="1"/>
</dbReference>
<proteinExistence type="inferred from homology"/>
<dbReference type="Gene3D" id="3.40.50.1220">
    <property type="entry name" value="TPP-binding domain"/>
    <property type="match status" value="1"/>
</dbReference>
<evidence type="ECO:0000259" key="4">
    <source>
        <dbReference type="Pfam" id="PF00205"/>
    </source>
</evidence>
<dbReference type="InterPro" id="IPR012000">
    <property type="entry name" value="Thiamin_PyroP_enz_cen_dom"/>
</dbReference>
<accession>A0A4Y8D3U4</accession>
<dbReference type="EMBL" id="PHWZ01000165">
    <property type="protein sequence ID" value="TEY62244.1"/>
    <property type="molecule type" value="Genomic_DNA"/>
</dbReference>
<feature type="domain" description="Thiamine pyrophosphate enzyme N-terminal TPP-binding" evidence="6">
    <location>
        <begin position="8"/>
        <end position="140"/>
    </location>
</feature>
<evidence type="ECO:0000256" key="2">
    <source>
        <dbReference type="ARBA" id="ARBA00023052"/>
    </source>
</evidence>
<dbReference type="GO" id="GO:0030976">
    <property type="term" value="F:thiamine pyrophosphate binding"/>
    <property type="evidence" value="ECO:0007669"/>
    <property type="project" value="InterPro"/>
</dbReference>
<evidence type="ECO:0000256" key="3">
    <source>
        <dbReference type="RuleBase" id="RU362132"/>
    </source>
</evidence>
<dbReference type="SUPFAM" id="SSF52467">
    <property type="entry name" value="DHS-like NAD/FAD-binding domain"/>
    <property type="match status" value="1"/>
</dbReference>
<dbReference type="Proteomes" id="UP000297299">
    <property type="component" value="Unassembled WGS sequence"/>
</dbReference>
<dbReference type="GO" id="GO:0009097">
    <property type="term" value="P:isoleucine biosynthetic process"/>
    <property type="evidence" value="ECO:0007669"/>
    <property type="project" value="TreeGrafter"/>
</dbReference>
<dbReference type="Pfam" id="PF02775">
    <property type="entry name" value="TPP_enzyme_C"/>
    <property type="match status" value="1"/>
</dbReference>
<dbReference type="InterPro" id="IPR011766">
    <property type="entry name" value="TPP_enzyme_TPP-bd"/>
</dbReference>
<feature type="domain" description="Thiamine pyrophosphate enzyme central" evidence="4">
    <location>
        <begin position="186"/>
        <end position="292"/>
    </location>
</feature>
<feature type="domain" description="Thiamine pyrophosphate enzyme TPP-binding" evidence="5">
    <location>
        <begin position="396"/>
        <end position="562"/>
    </location>
</feature>
<dbReference type="SUPFAM" id="SSF52518">
    <property type="entry name" value="Thiamin diphosphate-binding fold (THDP-binding)"/>
    <property type="match status" value="2"/>
</dbReference>
<dbReference type="GO" id="GO:0050660">
    <property type="term" value="F:flavin adenine dinucleotide binding"/>
    <property type="evidence" value="ECO:0007669"/>
    <property type="project" value="TreeGrafter"/>
</dbReference>
<dbReference type="InterPro" id="IPR045229">
    <property type="entry name" value="TPP_enz"/>
</dbReference>
<sequence>MASSVTYTASDAFFDALSEFGIQACFVNLGSDHPSLIESMLKGQKEKRKNFPTIYTCPNEMVALSMADGWARATGRVQAVIVHVDVGTQALGAAMHDANTGRAPVLIFAGLCPYTEDDEIPGSRTEYQHWLQDAPDQKALFATSDPKGPVYLTGAREVMAETVQPQKFDAGQYGPIGPSALLQSAVKKIAEALLNAKSPLIISGYSGRNHACPAELVKLADMIPGLQVSDTGGCDMCFPASHPAYLGFRLSFDKSATEADVIFVLDCDVPWIPSRNRPREDAIIYHVDVDPLNSTMGLSFFPAEGRWKADSYIALTQINQYLTTSELAKENLADEESAKRHEVVAKKYQERMESIAKLATPPSDGSLDIHYVGAALKSAAPRDTIFVVEAATCAMPLSDQLQVEIPGSWINSAGAGLGWSGGAGMGVKLAYDAAGTPKFVCQVVGDGTYLFTVPGSVYWTASRYGIPVLTIVLNNRGWNAPRQSHRLVHPTGLGATASNKDMHISLDPSPDYSGIAKAAAGDNFGSLQGSLFAAKVSTTTELSDVLSKAVKEVQNGRGAVVEVVLNVDEMGDFKTRRE</sequence>
<dbReference type="AlphaFoldDB" id="A0A4Y8D3U4"/>
<name>A0A4Y8D3U4_9HELO</name>
<reference evidence="7 8" key="1">
    <citation type="submission" date="2017-11" db="EMBL/GenBank/DDBJ databases">
        <title>Comparative genomics of Botrytis spp.</title>
        <authorList>
            <person name="Valero-Jimenez C.A."/>
            <person name="Tapia P."/>
            <person name="Veloso J."/>
            <person name="Silva-Moreno E."/>
            <person name="Staats M."/>
            <person name="Valdes J.H."/>
            <person name="Van Kan J.A.L."/>
        </authorList>
    </citation>
    <scope>NUCLEOTIDE SEQUENCE [LARGE SCALE GENOMIC DNA]</scope>
    <source>
        <strain evidence="7 8">MUCL2830</strain>
    </source>
</reference>
<dbReference type="GO" id="GO:0009099">
    <property type="term" value="P:L-valine biosynthetic process"/>
    <property type="evidence" value="ECO:0007669"/>
    <property type="project" value="TreeGrafter"/>
</dbReference>
<keyword evidence="2 3" id="KW-0786">Thiamine pyrophosphate</keyword>
<organism evidence="7 8">
    <name type="scientific">Botryotinia calthae</name>
    <dbReference type="NCBI Taxonomy" id="38488"/>
    <lineage>
        <taxon>Eukaryota</taxon>
        <taxon>Fungi</taxon>
        <taxon>Dikarya</taxon>
        <taxon>Ascomycota</taxon>
        <taxon>Pezizomycotina</taxon>
        <taxon>Leotiomycetes</taxon>
        <taxon>Helotiales</taxon>
        <taxon>Sclerotiniaceae</taxon>
        <taxon>Botryotinia</taxon>
    </lineage>
</organism>
<dbReference type="Gene3D" id="3.40.50.970">
    <property type="match status" value="2"/>
</dbReference>
<dbReference type="GO" id="GO:0005739">
    <property type="term" value="C:mitochondrion"/>
    <property type="evidence" value="ECO:0007669"/>
    <property type="project" value="TreeGrafter"/>
</dbReference>
<evidence type="ECO:0000313" key="8">
    <source>
        <dbReference type="Proteomes" id="UP000297299"/>
    </source>
</evidence>
<dbReference type="GO" id="GO:0005948">
    <property type="term" value="C:acetolactate synthase complex"/>
    <property type="evidence" value="ECO:0007669"/>
    <property type="project" value="TreeGrafter"/>
</dbReference>
<dbReference type="InterPro" id="IPR012001">
    <property type="entry name" value="Thiamin_PyroP_enz_TPP-bd_dom"/>
</dbReference>
<evidence type="ECO:0000313" key="7">
    <source>
        <dbReference type="EMBL" id="TEY62244.1"/>
    </source>
</evidence>
<dbReference type="Pfam" id="PF02776">
    <property type="entry name" value="TPP_enzyme_N"/>
    <property type="match status" value="1"/>
</dbReference>
<dbReference type="CDD" id="cd02002">
    <property type="entry name" value="TPP_BFDC"/>
    <property type="match status" value="1"/>
</dbReference>
<gene>
    <name evidence="7" type="ORF">BOTCAL_0165g00040</name>
</gene>
<keyword evidence="8" id="KW-1185">Reference proteome</keyword>
<evidence type="ECO:0000259" key="5">
    <source>
        <dbReference type="Pfam" id="PF02775"/>
    </source>
</evidence>
<evidence type="ECO:0000259" key="6">
    <source>
        <dbReference type="Pfam" id="PF02776"/>
    </source>
</evidence>
<protein>
    <submittedName>
        <fullName evidence="7">Uncharacterized protein</fullName>
    </submittedName>
</protein>
<dbReference type="GO" id="GO:0003984">
    <property type="term" value="F:acetolactate synthase activity"/>
    <property type="evidence" value="ECO:0007669"/>
    <property type="project" value="TreeGrafter"/>
</dbReference>
<comment type="caution">
    <text evidence="7">The sequence shown here is derived from an EMBL/GenBank/DDBJ whole genome shotgun (WGS) entry which is preliminary data.</text>
</comment>
<dbReference type="PANTHER" id="PTHR18968">
    <property type="entry name" value="THIAMINE PYROPHOSPHATE ENZYMES"/>
    <property type="match status" value="1"/>
</dbReference>
<evidence type="ECO:0000256" key="1">
    <source>
        <dbReference type="ARBA" id="ARBA00007812"/>
    </source>
</evidence>
<dbReference type="Pfam" id="PF00205">
    <property type="entry name" value="TPP_enzyme_M"/>
    <property type="match status" value="1"/>
</dbReference>
<dbReference type="GO" id="GO:0000287">
    <property type="term" value="F:magnesium ion binding"/>
    <property type="evidence" value="ECO:0007669"/>
    <property type="project" value="InterPro"/>
</dbReference>
<dbReference type="STRING" id="38488.A0A4Y8D3U4"/>
<dbReference type="InterPro" id="IPR029061">
    <property type="entry name" value="THDP-binding"/>
</dbReference>
<dbReference type="OrthoDB" id="2867507at2759"/>
<dbReference type="PANTHER" id="PTHR18968:SF164">
    <property type="entry name" value="PYRUVATE DECARBOXYLASE"/>
    <property type="match status" value="1"/>
</dbReference>
<comment type="similarity">
    <text evidence="1 3">Belongs to the TPP enzyme family.</text>
</comment>
<dbReference type="InterPro" id="IPR029035">
    <property type="entry name" value="DHS-like_NAD/FAD-binding_dom"/>
</dbReference>